<sequence length="290" mass="33261">MYKRIVVFVVITLLIYTTPVHAHIMNTTNMYTDIEKSPDKDAILYTYALNLIFTDEVRYKPANKLLQKDFAVWYSHFLALNLTEKQAIKNALDKGWINFEDEALTYRQLNIVLLENRVELEKPGETVTRGGYARFIMKYAKLKLSAGHTLLDKAAVKEGPTGIISTVQEPNKHTNRLYTLTVDGKDYQLAEHPSVVNNSTDPLVWQGQRVKTSLVGTQAVSDRIDRTESKEGSKLHYLEIETVEKKNQIATQAKKEPQQEKIVRPFLGWVVIGLLVLLGWILFTRQNKRK</sequence>
<feature type="chain" id="PRO_5015625103" evidence="2">
    <location>
        <begin position="23"/>
        <end position="290"/>
    </location>
</feature>
<evidence type="ECO:0000256" key="1">
    <source>
        <dbReference type="SAM" id="Phobius"/>
    </source>
</evidence>
<organism evidence="3 4">
    <name type="scientific">Kurthia sibirica</name>
    <dbReference type="NCBI Taxonomy" id="202750"/>
    <lineage>
        <taxon>Bacteria</taxon>
        <taxon>Bacillati</taxon>
        <taxon>Bacillota</taxon>
        <taxon>Bacilli</taxon>
        <taxon>Bacillales</taxon>
        <taxon>Caryophanaceae</taxon>
        <taxon>Kurthia</taxon>
    </lineage>
</organism>
<protein>
    <submittedName>
        <fullName evidence="3">Uncharacterized protein</fullName>
    </submittedName>
</protein>
<keyword evidence="2" id="KW-0732">Signal</keyword>
<comment type="caution">
    <text evidence="3">The sequence shown here is derived from an EMBL/GenBank/DDBJ whole genome shotgun (WGS) entry which is preliminary data.</text>
</comment>
<reference evidence="3 4" key="1">
    <citation type="submission" date="2018-05" db="EMBL/GenBank/DDBJ databases">
        <title>Kurthia sibirica genome sequence.</title>
        <authorList>
            <person name="Maclea K.S."/>
            <person name="Goen A.E."/>
        </authorList>
    </citation>
    <scope>NUCLEOTIDE SEQUENCE [LARGE SCALE GENOMIC DNA]</scope>
    <source>
        <strain evidence="3 4">ATCC 49154</strain>
    </source>
</reference>
<evidence type="ECO:0000256" key="2">
    <source>
        <dbReference type="SAM" id="SignalP"/>
    </source>
</evidence>
<feature type="transmembrane region" description="Helical" evidence="1">
    <location>
        <begin position="266"/>
        <end position="283"/>
    </location>
</feature>
<keyword evidence="1" id="KW-0812">Transmembrane</keyword>
<dbReference type="OrthoDB" id="2731768at2"/>
<name>A0A2U3AJQ4_9BACL</name>
<dbReference type="RefSeq" id="WP_109306609.1">
    <property type="nucleotide sequence ID" value="NZ_BJUF01000041.1"/>
</dbReference>
<keyword evidence="1" id="KW-0472">Membrane</keyword>
<proteinExistence type="predicted"/>
<gene>
    <name evidence="3" type="ORF">DEX24_11670</name>
</gene>
<dbReference type="Proteomes" id="UP000245938">
    <property type="component" value="Unassembled WGS sequence"/>
</dbReference>
<dbReference type="EMBL" id="QFVR01000016">
    <property type="protein sequence ID" value="PWI24778.1"/>
    <property type="molecule type" value="Genomic_DNA"/>
</dbReference>
<dbReference type="AlphaFoldDB" id="A0A2U3AJQ4"/>
<accession>A0A2U3AJQ4</accession>
<keyword evidence="4" id="KW-1185">Reference proteome</keyword>
<feature type="signal peptide" evidence="2">
    <location>
        <begin position="1"/>
        <end position="22"/>
    </location>
</feature>
<evidence type="ECO:0000313" key="3">
    <source>
        <dbReference type="EMBL" id="PWI24778.1"/>
    </source>
</evidence>
<evidence type="ECO:0000313" key="4">
    <source>
        <dbReference type="Proteomes" id="UP000245938"/>
    </source>
</evidence>
<keyword evidence="1" id="KW-1133">Transmembrane helix</keyword>